<gene>
    <name evidence="3" type="ORF">GLS_c20870</name>
</gene>
<dbReference type="GO" id="GO:0016279">
    <property type="term" value="F:protein-lysine N-methyltransferase activity"/>
    <property type="evidence" value="ECO:0007669"/>
    <property type="project" value="TreeGrafter"/>
</dbReference>
<dbReference type="AlphaFoldDB" id="A0A067Z654"/>
<organism evidence="3 4">
    <name type="scientific">Gluconobacter oxydans DSM 3504</name>
    <dbReference type="NCBI Taxonomy" id="1288313"/>
    <lineage>
        <taxon>Bacteria</taxon>
        <taxon>Pseudomonadati</taxon>
        <taxon>Pseudomonadota</taxon>
        <taxon>Alphaproteobacteria</taxon>
        <taxon>Acetobacterales</taxon>
        <taxon>Acetobacteraceae</taxon>
        <taxon>Gluconobacter</taxon>
    </lineage>
</organism>
<dbReference type="SUPFAM" id="SSF53335">
    <property type="entry name" value="S-adenosyl-L-methionine-dependent methyltransferases"/>
    <property type="match status" value="1"/>
</dbReference>
<dbReference type="PANTHER" id="PTHR43648">
    <property type="entry name" value="ELECTRON TRANSFER FLAVOPROTEIN BETA SUBUNIT LYSINE METHYLTRANSFERASE"/>
    <property type="match status" value="1"/>
</dbReference>
<reference evidence="3 4" key="1">
    <citation type="journal article" date="2015" name="Appl. Microbiol. Biotechnol.">
        <title>The consequence of an additional NADH dehydrogenase paralog on the growth of Gluconobacter oxydans DSM3504.</title>
        <authorList>
            <person name="Kostner D."/>
            <person name="Luchterhand B."/>
            <person name="Junker A."/>
            <person name="Volland S."/>
            <person name="Daniel R."/>
            <person name="Buchs J."/>
            <person name="Liebl W."/>
            <person name="Ehrenreich A."/>
        </authorList>
    </citation>
    <scope>NUCLEOTIDE SEQUENCE [LARGE SCALE GENOMIC DNA]</scope>
    <source>
        <strain evidence="3">DSM 3504</strain>
    </source>
</reference>
<evidence type="ECO:0000256" key="1">
    <source>
        <dbReference type="ARBA" id="ARBA00022603"/>
    </source>
</evidence>
<dbReference type="InterPro" id="IPR029063">
    <property type="entry name" value="SAM-dependent_MTases_sf"/>
</dbReference>
<dbReference type="GeneID" id="56906311"/>
<dbReference type="RefSeq" id="WP_041112186.1">
    <property type="nucleotide sequence ID" value="NZ_CP004373.1"/>
</dbReference>
<evidence type="ECO:0000256" key="2">
    <source>
        <dbReference type="ARBA" id="ARBA00022679"/>
    </source>
</evidence>
<dbReference type="PANTHER" id="PTHR43648:SF1">
    <property type="entry name" value="ELECTRON TRANSFER FLAVOPROTEIN BETA SUBUNIT LYSINE METHYLTRANSFERASE"/>
    <property type="match status" value="1"/>
</dbReference>
<dbReference type="Pfam" id="PF06325">
    <property type="entry name" value="PrmA"/>
    <property type="match status" value="1"/>
</dbReference>
<dbReference type="EMBL" id="CP004373">
    <property type="protein sequence ID" value="AHK71958.1"/>
    <property type="molecule type" value="Genomic_DNA"/>
</dbReference>
<sequence>MSTALSDPAGFIRDNTAIAQATLVPEISLHLATEITPIWQASEVYLEQIGIEPPFWAFAWPGSQLIARFILDNPGHVRGRRVLDVACGCGLAAIAAALSGASDVQANDIDPMALEATALNARLSSVTIAPVAGDLIGTIPDCDLLVIGDVCYNEAMAARIVPWLLECSKTCEVWLCDPGRHYAPSMPLEVLTRQTVPVTQELESADQRATTLFRLRDISAPG</sequence>
<dbReference type="HOGENOM" id="CLU_074455_1_0_5"/>
<accession>A0A067Z654</accession>
<dbReference type="InterPro" id="IPR050078">
    <property type="entry name" value="Ribosomal_L11_MeTrfase_PrmA"/>
</dbReference>
<dbReference type="GO" id="GO:0032259">
    <property type="term" value="P:methylation"/>
    <property type="evidence" value="ECO:0007669"/>
    <property type="project" value="UniProtKB-KW"/>
</dbReference>
<dbReference type="Proteomes" id="UP000031656">
    <property type="component" value="Chromosome"/>
</dbReference>
<dbReference type="KEGG" id="goy:GLS_c20870"/>
<keyword evidence="2 3" id="KW-0808">Transferase</keyword>
<dbReference type="Gene3D" id="3.40.50.150">
    <property type="entry name" value="Vaccinia Virus protein VP39"/>
    <property type="match status" value="1"/>
</dbReference>
<evidence type="ECO:0000313" key="4">
    <source>
        <dbReference type="Proteomes" id="UP000031656"/>
    </source>
</evidence>
<evidence type="ECO:0000313" key="3">
    <source>
        <dbReference type="EMBL" id="AHK71958.1"/>
    </source>
</evidence>
<keyword evidence="1 3" id="KW-0489">Methyltransferase</keyword>
<proteinExistence type="predicted"/>
<name>A0A067Z654_GLUOY</name>
<protein>
    <submittedName>
        <fullName evidence="3">Putative methyltransferase protein</fullName>
    </submittedName>
</protein>